<comment type="similarity">
    <text evidence="2 13">Belongs to the class-II aminoacyl-tRNA synthetase family. Phe-tRNA synthetase alpha subunit type 1 subfamily.</text>
</comment>
<dbReference type="InterPro" id="IPR006195">
    <property type="entry name" value="aa-tRNA-synth_II"/>
</dbReference>
<dbReference type="CDD" id="cd00496">
    <property type="entry name" value="PheRS_alpha_core"/>
    <property type="match status" value="1"/>
</dbReference>
<evidence type="ECO:0000256" key="3">
    <source>
        <dbReference type="ARBA" id="ARBA00011209"/>
    </source>
</evidence>
<keyword evidence="6 13" id="KW-0479">Metal-binding</keyword>
<comment type="cofactor">
    <cofactor evidence="13">
        <name>Mg(2+)</name>
        <dbReference type="ChEBI" id="CHEBI:18420"/>
    </cofactor>
    <text evidence="13">Binds 2 magnesium ions per tetramer.</text>
</comment>
<dbReference type="GO" id="GO:0004826">
    <property type="term" value="F:phenylalanine-tRNA ligase activity"/>
    <property type="evidence" value="ECO:0007669"/>
    <property type="project" value="UniProtKB-UniRule"/>
</dbReference>
<dbReference type="GO" id="GO:0140096">
    <property type="term" value="F:catalytic activity, acting on a protein"/>
    <property type="evidence" value="ECO:0007669"/>
    <property type="project" value="UniProtKB-ARBA"/>
</dbReference>
<dbReference type="GO" id="GO:0016740">
    <property type="term" value="F:transferase activity"/>
    <property type="evidence" value="ECO:0007669"/>
    <property type="project" value="UniProtKB-ARBA"/>
</dbReference>
<dbReference type="GO" id="GO:0005737">
    <property type="term" value="C:cytoplasm"/>
    <property type="evidence" value="ECO:0007669"/>
    <property type="project" value="UniProtKB-SubCell"/>
</dbReference>
<evidence type="ECO:0000256" key="4">
    <source>
        <dbReference type="ARBA" id="ARBA00022490"/>
    </source>
</evidence>
<evidence type="ECO:0000313" key="16">
    <source>
        <dbReference type="Proteomes" id="UP000214975"/>
    </source>
</evidence>
<dbReference type="EC" id="6.1.1.20" evidence="13"/>
<evidence type="ECO:0000259" key="14">
    <source>
        <dbReference type="PROSITE" id="PS50862"/>
    </source>
</evidence>
<evidence type="ECO:0000256" key="10">
    <source>
        <dbReference type="ARBA" id="ARBA00022917"/>
    </source>
</evidence>
<keyword evidence="8 13" id="KW-0067">ATP-binding</keyword>
<dbReference type="SUPFAM" id="SSF55681">
    <property type="entry name" value="Class II aaRS and biotin synthetases"/>
    <property type="match status" value="1"/>
</dbReference>
<evidence type="ECO:0000256" key="9">
    <source>
        <dbReference type="ARBA" id="ARBA00022842"/>
    </source>
</evidence>
<sequence length="339" mass="38340">MEETLRNLLEEAKRELETVDSIKSLEELRVKYLGKKGELTKILRGMGNLSPEERPVVGKILNEVRAEIESFLAAKRDEVLKVEKEKKIRSEYVDITLPGKAHEIGHKHPMTKVLDEIKDIFLGLGFSIAEGPEIELDYYNFEALNTPPDHPARDLQDTFYITQNILLRTQTSPVQVRTMEKNKPPIKVISPGRVYRSDEIDATHSPVFNQIEGLAVDEGITMGDLKGVLNLFAKRLFGSNTKTKFRPHYFPFTEPSAEMDVSCFACGGKGCRVCGHSGWIEILGSGMVHPNVLRMSGIDPEKYSGFAFGMGLDRITMLSYGIDDLRLLYENDLRFIKQF</sequence>
<dbReference type="GO" id="GO:0006432">
    <property type="term" value="P:phenylalanyl-tRNA aminoacylation"/>
    <property type="evidence" value="ECO:0007669"/>
    <property type="project" value="UniProtKB-UniRule"/>
</dbReference>
<dbReference type="FunFam" id="3.30.930.10:FF:000003">
    <property type="entry name" value="Phenylalanine--tRNA ligase alpha subunit"/>
    <property type="match status" value="1"/>
</dbReference>
<name>A0A223HVX8_THETR</name>
<keyword evidence="7 13" id="KW-0547">Nucleotide-binding</keyword>
<evidence type="ECO:0000256" key="2">
    <source>
        <dbReference type="ARBA" id="ARBA00010207"/>
    </source>
</evidence>
<evidence type="ECO:0000256" key="1">
    <source>
        <dbReference type="ARBA" id="ARBA00004496"/>
    </source>
</evidence>
<feature type="binding site" evidence="13">
    <location>
        <position position="254"/>
    </location>
    <ligand>
        <name>Mg(2+)</name>
        <dbReference type="ChEBI" id="CHEBI:18420"/>
        <note>shared with beta subunit</note>
    </ligand>
</feature>
<dbReference type="GeneID" id="93864625"/>
<dbReference type="HAMAP" id="MF_00281">
    <property type="entry name" value="Phe_tRNA_synth_alpha1"/>
    <property type="match status" value="1"/>
</dbReference>
<comment type="subunit">
    <text evidence="3 13">Tetramer of two alpha and two beta subunits.</text>
</comment>
<dbReference type="GO" id="GO:0005524">
    <property type="term" value="F:ATP binding"/>
    <property type="evidence" value="ECO:0007669"/>
    <property type="project" value="UniProtKB-UniRule"/>
</dbReference>
<comment type="subcellular location">
    <subcellularLocation>
        <location evidence="1 13">Cytoplasm</location>
    </subcellularLocation>
</comment>
<proteinExistence type="inferred from homology"/>
<dbReference type="Proteomes" id="UP000214975">
    <property type="component" value="Chromosome"/>
</dbReference>
<evidence type="ECO:0000256" key="7">
    <source>
        <dbReference type="ARBA" id="ARBA00022741"/>
    </source>
</evidence>
<keyword evidence="9 13" id="KW-0460">Magnesium</keyword>
<keyword evidence="11 13" id="KW-0030">Aminoacyl-tRNA synthetase</keyword>
<evidence type="ECO:0000313" key="15">
    <source>
        <dbReference type="EMBL" id="AST56434.1"/>
    </source>
</evidence>
<dbReference type="PROSITE" id="PS50862">
    <property type="entry name" value="AA_TRNA_LIGASE_II"/>
    <property type="match status" value="1"/>
</dbReference>
<dbReference type="NCBIfam" id="TIGR00468">
    <property type="entry name" value="pheS"/>
    <property type="match status" value="1"/>
</dbReference>
<evidence type="ECO:0000256" key="11">
    <source>
        <dbReference type="ARBA" id="ARBA00023146"/>
    </source>
</evidence>
<accession>A0A223HVX8</accession>
<dbReference type="InterPro" id="IPR004529">
    <property type="entry name" value="Phe-tRNA-synth_IIc_asu"/>
</dbReference>
<dbReference type="InterPro" id="IPR010978">
    <property type="entry name" value="tRNA-bd_arm"/>
</dbReference>
<comment type="catalytic activity">
    <reaction evidence="12 13">
        <text>tRNA(Phe) + L-phenylalanine + ATP = L-phenylalanyl-tRNA(Phe) + AMP + diphosphate + H(+)</text>
        <dbReference type="Rhea" id="RHEA:19413"/>
        <dbReference type="Rhea" id="RHEA-COMP:9668"/>
        <dbReference type="Rhea" id="RHEA-COMP:9699"/>
        <dbReference type="ChEBI" id="CHEBI:15378"/>
        <dbReference type="ChEBI" id="CHEBI:30616"/>
        <dbReference type="ChEBI" id="CHEBI:33019"/>
        <dbReference type="ChEBI" id="CHEBI:58095"/>
        <dbReference type="ChEBI" id="CHEBI:78442"/>
        <dbReference type="ChEBI" id="CHEBI:78531"/>
        <dbReference type="ChEBI" id="CHEBI:456215"/>
        <dbReference type="EC" id="6.1.1.20"/>
    </reaction>
</comment>
<evidence type="ECO:0000256" key="12">
    <source>
        <dbReference type="ARBA" id="ARBA00049255"/>
    </source>
</evidence>
<dbReference type="SUPFAM" id="SSF46589">
    <property type="entry name" value="tRNA-binding arm"/>
    <property type="match status" value="1"/>
</dbReference>
<dbReference type="InterPro" id="IPR002319">
    <property type="entry name" value="Phenylalanyl-tRNA_Synthase"/>
</dbReference>
<dbReference type="Pfam" id="PF01409">
    <property type="entry name" value="tRNA-synt_2d"/>
    <property type="match status" value="1"/>
</dbReference>
<dbReference type="RefSeq" id="WP_013298263.1">
    <property type="nucleotide sequence ID" value="NZ_CP016893.1"/>
</dbReference>
<organism evidence="15 16">
    <name type="scientific">Thermoanaerobacterium thermosaccharolyticum</name>
    <name type="common">Clostridium thermosaccharolyticum</name>
    <dbReference type="NCBI Taxonomy" id="1517"/>
    <lineage>
        <taxon>Bacteria</taxon>
        <taxon>Bacillati</taxon>
        <taxon>Bacillota</taxon>
        <taxon>Clostridia</taxon>
        <taxon>Thermoanaerobacterales</taxon>
        <taxon>Thermoanaerobacteraceae</taxon>
        <taxon>Thermoanaerobacterium</taxon>
    </lineage>
</organism>
<evidence type="ECO:0000256" key="13">
    <source>
        <dbReference type="HAMAP-Rule" id="MF_00281"/>
    </source>
</evidence>
<keyword evidence="10 13" id="KW-0648">Protein biosynthesis</keyword>
<dbReference type="EMBL" id="CP016893">
    <property type="protein sequence ID" value="AST56434.1"/>
    <property type="molecule type" value="Genomic_DNA"/>
</dbReference>
<dbReference type="InterPro" id="IPR045864">
    <property type="entry name" value="aa-tRNA-synth_II/BPL/LPL"/>
</dbReference>
<dbReference type="Gene3D" id="3.30.930.10">
    <property type="entry name" value="Bira Bifunctional Protein, Domain 2"/>
    <property type="match status" value="1"/>
</dbReference>
<protein>
    <recommendedName>
        <fullName evidence="13">Phenylalanine--tRNA ligase alpha subunit</fullName>
        <ecNumber evidence="13">6.1.1.20</ecNumber>
    </recommendedName>
    <alternativeName>
        <fullName evidence="13">Phenylalanyl-tRNA synthetase alpha subunit</fullName>
        <shortName evidence="13">PheRS</shortName>
    </alternativeName>
</protein>
<keyword evidence="4 13" id="KW-0963">Cytoplasm</keyword>
<evidence type="ECO:0000256" key="8">
    <source>
        <dbReference type="ARBA" id="ARBA00022840"/>
    </source>
</evidence>
<evidence type="ECO:0000256" key="6">
    <source>
        <dbReference type="ARBA" id="ARBA00022723"/>
    </source>
</evidence>
<reference evidence="15 16" key="1">
    <citation type="submission" date="2016-08" db="EMBL/GenBank/DDBJ databases">
        <title>A novel genetic cassette of butanologenic Thermoanaerobacterium thermosaccharolyticum that directly convert cellulose to butanol.</title>
        <authorList>
            <person name="Li T."/>
            <person name="He J."/>
        </authorList>
    </citation>
    <scope>NUCLEOTIDE SEQUENCE [LARGE SCALE GENOMIC DNA]</scope>
    <source>
        <strain evidence="15 16">TG57</strain>
    </source>
</reference>
<keyword evidence="5 13" id="KW-0436">Ligase</keyword>
<gene>
    <name evidence="13" type="primary">pheS</name>
    <name evidence="15" type="ORF">Thert_00196</name>
</gene>
<dbReference type="InterPro" id="IPR004188">
    <property type="entry name" value="Phe-tRNA_ligase_II_N"/>
</dbReference>
<dbReference type="GO" id="GO:0000049">
    <property type="term" value="F:tRNA binding"/>
    <property type="evidence" value="ECO:0007669"/>
    <property type="project" value="InterPro"/>
</dbReference>
<dbReference type="AlphaFoldDB" id="A0A223HVX8"/>
<dbReference type="PANTHER" id="PTHR11538">
    <property type="entry name" value="PHENYLALANYL-TRNA SYNTHETASE"/>
    <property type="match status" value="1"/>
</dbReference>
<feature type="domain" description="Aminoacyl-transfer RNA synthetases class-II family profile" evidence="14">
    <location>
        <begin position="111"/>
        <end position="318"/>
    </location>
</feature>
<dbReference type="GO" id="GO:0000287">
    <property type="term" value="F:magnesium ion binding"/>
    <property type="evidence" value="ECO:0007669"/>
    <property type="project" value="UniProtKB-UniRule"/>
</dbReference>
<dbReference type="PANTHER" id="PTHR11538:SF41">
    <property type="entry name" value="PHENYLALANINE--TRNA LIGASE, MITOCHONDRIAL"/>
    <property type="match status" value="1"/>
</dbReference>
<dbReference type="OMA" id="EIMGCGM"/>
<dbReference type="Pfam" id="PF02912">
    <property type="entry name" value="Phe_tRNA-synt_N"/>
    <property type="match status" value="1"/>
</dbReference>
<evidence type="ECO:0000256" key="5">
    <source>
        <dbReference type="ARBA" id="ARBA00022598"/>
    </source>
</evidence>
<dbReference type="InterPro" id="IPR022911">
    <property type="entry name" value="Phe_tRNA_ligase_alpha1_bac"/>
</dbReference>